<evidence type="ECO:0000313" key="2">
    <source>
        <dbReference type="Proteomes" id="UP000692954"/>
    </source>
</evidence>
<dbReference type="AlphaFoldDB" id="A0A8S1P361"/>
<comment type="caution">
    <text evidence="1">The sequence shown here is derived from an EMBL/GenBank/DDBJ whole genome shotgun (WGS) entry which is preliminary data.</text>
</comment>
<protein>
    <submittedName>
        <fullName evidence="1">Uncharacterized protein</fullName>
    </submittedName>
</protein>
<dbReference type="EMBL" id="CAJJDN010000068">
    <property type="protein sequence ID" value="CAD8097417.1"/>
    <property type="molecule type" value="Genomic_DNA"/>
</dbReference>
<evidence type="ECO:0000313" key="1">
    <source>
        <dbReference type="EMBL" id="CAD8097417.1"/>
    </source>
</evidence>
<gene>
    <name evidence="1" type="ORF">PSON_ATCC_30995.1.T0680138</name>
</gene>
<sequence length="201" mass="24109">MEFNMMYSRIPTLKQAESSFQRYRNPLNEFHNKSESNSFEHKQSEFPIPINQYMFIASTPIYPILGEQKYEMIDQSNFFHKNNNQVELNNIDKEAEYKLNITTFGCKKLCQIDCLLVERYFNKKYQVQKTFYKIQDISFNIFLHSFLQLFKIQQLNSKSLTIISFGILNKFFLHLKDKFTLQIINKLFSNCIQKCQLKLQT</sequence>
<name>A0A8S1P361_9CILI</name>
<reference evidence="1" key="1">
    <citation type="submission" date="2021-01" db="EMBL/GenBank/DDBJ databases">
        <authorList>
            <consortium name="Genoscope - CEA"/>
            <person name="William W."/>
        </authorList>
    </citation>
    <scope>NUCLEOTIDE SEQUENCE</scope>
</reference>
<keyword evidence="2" id="KW-1185">Reference proteome</keyword>
<dbReference type="Proteomes" id="UP000692954">
    <property type="component" value="Unassembled WGS sequence"/>
</dbReference>
<proteinExistence type="predicted"/>
<accession>A0A8S1P361</accession>
<organism evidence="1 2">
    <name type="scientific">Paramecium sonneborni</name>
    <dbReference type="NCBI Taxonomy" id="65129"/>
    <lineage>
        <taxon>Eukaryota</taxon>
        <taxon>Sar</taxon>
        <taxon>Alveolata</taxon>
        <taxon>Ciliophora</taxon>
        <taxon>Intramacronucleata</taxon>
        <taxon>Oligohymenophorea</taxon>
        <taxon>Peniculida</taxon>
        <taxon>Parameciidae</taxon>
        <taxon>Paramecium</taxon>
    </lineage>
</organism>